<reference evidence="10 11" key="1">
    <citation type="journal article" date="2016" name="Nat. Commun.">
        <title>Thousands of microbial genomes shed light on interconnected biogeochemical processes in an aquifer system.</title>
        <authorList>
            <person name="Anantharaman K."/>
            <person name="Brown C.T."/>
            <person name="Hug L.A."/>
            <person name="Sharon I."/>
            <person name="Castelle C.J."/>
            <person name="Probst A.J."/>
            <person name="Thomas B.C."/>
            <person name="Singh A."/>
            <person name="Wilkins M.J."/>
            <person name="Karaoz U."/>
            <person name="Brodie E.L."/>
            <person name="Williams K.H."/>
            <person name="Hubbard S.S."/>
            <person name="Banfield J.F."/>
        </authorList>
    </citation>
    <scope>NUCLEOTIDE SEQUENCE [LARGE SCALE GENOMIC DNA]</scope>
</reference>
<dbReference type="GO" id="GO:0015450">
    <property type="term" value="F:protein-transporting ATPase activity"/>
    <property type="evidence" value="ECO:0007669"/>
    <property type="project" value="UniProtKB-UniRule"/>
</dbReference>
<sequence length="75" mass="7979">MTSFLTIGLVAVSVFLIILVLLQERSSGGVSNVFGGAGGEAGFYQKRRGFEKIVFVLTIIFLIVFAGLSLAILVL</sequence>
<keyword evidence="4 9" id="KW-0812">Transmembrane</keyword>
<accession>A0A1G1Z2C9</accession>
<feature type="transmembrane region" description="Helical" evidence="9">
    <location>
        <begin position="53"/>
        <end position="74"/>
    </location>
</feature>
<gene>
    <name evidence="10" type="ORF">A3F24_01305</name>
</gene>
<evidence type="ECO:0000256" key="3">
    <source>
        <dbReference type="ARBA" id="ARBA00022448"/>
    </source>
</evidence>
<keyword evidence="5 9" id="KW-0653">Protein transport</keyword>
<evidence type="ECO:0000313" key="11">
    <source>
        <dbReference type="Proteomes" id="UP000178515"/>
    </source>
</evidence>
<evidence type="ECO:0000256" key="4">
    <source>
        <dbReference type="ARBA" id="ARBA00022692"/>
    </source>
</evidence>
<dbReference type="InterPro" id="IPR004692">
    <property type="entry name" value="SecG"/>
</dbReference>
<evidence type="ECO:0000256" key="2">
    <source>
        <dbReference type="ARBA" id="ARBA00008445"/>
    </source>
</evidence>
<dbReference type="GO" id="GO:0009306">
    <property type="term" value="P:protein secretion"/>
    <property type="evidence" value="ECO:0007669"/>
    <property type="project" value="UniProtKB-UniRule"/>
</dbReference>
<keyword evidence="6 9" id="KW-1133">Transmembrane helix</keyword>
<dbReference type="Pfam" id="PF03840">
    <property type="entry name" value="SecG"/>
    <property type="match status" value="1"/>
</dbReference>
<evidence type="ECO:0000313" key="10">
    <source>
        <dbReference type="EMBL" id="OGY58791.1"/>
    </source>
</evidence>
<feature type="transmembrane region" description="Helical" evidence="9">
    <location>
        <begin position="6"/>
        <end position="22"/>
    </location>
</feature>
<evidence type="ECO:0000256" key="7">
    <source>
        <dbReference type="ARBA" id="ARBA00023010"/>
    </source>
</evidence>
<dbReference type="Proteomes" id="UP000178515">
    <property type="component" value="Unassembled WGS sequence"/>
</dbReference>
<keyword evidence="7 9" id="KW-0811">Translocation</keyword>
<evidence type="ECO:0000256" key="9">
    <source>
        <dbReference type="RuleBase" id="RU365087"/>
    </source>
</evidence>
<protein>
    <recommendedName>
        <fullName evidence="9">Protein-export membrane protein SecG</fullName>
    </recommendedName>
</protein>
<name>A0A1G1Z2C9_9BACT</name>
<comment type="subcellular location">
    <subcellularLocation>
        <location evidence="9">Cell membrane</location>
        <topology evidence="9">Multi-pass membrane protein</topology>
    </subcellularLocation>
    <subcellularLocation>
        <location evidence="1">Membrane</location>
        <topology evidence="1">Multi-pass membrane protein</topology>
    </subcellularLocation>
</comment>
<comment type="caution">
    <text evidence="10">The sequence shown here is derived from an EMBL/GenBank/DDBJ whole genome shotgun (WGS) entry which is preliminary data.</text>
</comment>
<dbReference type="AlphaFoldDB" id="A0A1G1Z2C9"/>
<evidence type="ECO:0000256" key="1">
    <source>
        <dbReference type="ARBA" id="ARBA00004141"/>
    </source>
</evidence>
<dbReference type="EMBL" id="MHIX01000034">
    <property type="protein sequence ID" value="OGY58791.1"/>
    <property type="molecule type" value="Genomic_DNA"/>
</dbReference>
<dbReference type="GO" id="GO:0005886">
    <property type="term" value="C:plasma membrane"/>
    <property type="evidence" value="ECO:0007669"/>
    <property type="project" value="UniProtKB-SubCell"/>
</dbReference>
<keyword evidence="3 9" id="KW-0813">Transport</keyword>
<comment type="similarity">
    <text evidence="2 9">Belongs to the SecG family.</text>
</comment>
<evidence type="ECO:0000256" key="6">
    <source>
        <dbReference type="ARBA" id="ARBA00022989"/>
    </source>
</evidence>
<organism evidence="10 11">
    <name type="scientific">Candidatus Colwellbacteria bacterium RIFCSPHIGHO2_12_FULL_44_17</name>
    <dbReference type="NCBI Taxonomy" id="1797689"/>
    <lineage>
        <taxon>Bacteria</taxon>
        <taxon>Candidatus Colwelliibacteriota</taxon>
    </lineage>
</organism>
<keyword evidence="8 9" id="KW-0472">Membrane</keyword>
<proteinExistence type="inferred from homology"/>
<evidence type="ECO:0000256" key="5">
    <source>
        <dbReference type="ARBA" id="ARBA00022927"/>
    </source>
</evidence>
<comment type="function">
    <text evidence="9">Involved in protein export. Participates in an early event of protein translocation.</text>
</comment>
<dbReference type="STRING" id="1797689.A3F24_01305"/>
<keyword evidence="9" id="KW-1003">Cell membrane</keyword>
<evidence type="ECO:0000256" key="8">
    <source>
        <dbReference type="ARBA" id="ARBA00023136"/>
    </source>
</evidence>
<dbReference type="NCBIfam" id="TIGR00810">
    <property type="entry name" value="secG"/>
    <property type="match status" value="1"/>
</dbReference>